<evidence type="ECO:0000313" key="8">
    <source>
        <dbReference type="EMBL" id="WZN40399.1"/>
    </source>
</evidence>
<dbReference type="Pfam" id="PF07980">
    <property type="entry name" value="SusD_RagB"/>
    <property type="match status" value="1"/>
</dbReference>
<evidence type="ECO:0000256" key="1">
    <source>
        <dbReference type="ARBA" id="ARBA00004442"/>
    </source>
</evidence>
<keyword evidence="9" id="KW-1185">Reference proteome</keyword>
<organism evidence="8 9">
    <name type="scientific">Chitinophaga pollutisoli</name>
    <dbReference type="NCBI Taxonomy" id="3133966"/>
    <lineage>
        <taxon>Bacteria</taxon>
        <taxon>Pseudomonadati</taxon>
        <taxon>Bacteroidota</taxon>
        <taxon>Chitinophagia</taxon>
        <taxon>Chitinophagales</taxon>
        <taxon>Chitinophagaceae</taxon>
        <taxon>Chitinophaga</taxon>
    </lineage>
</organism>
<dbReference type="InterPro" id="IPR011990">
    <property type="entry name" value="TPR-like_helical_dom_sf"/>
</dbReference>
<proteinExistence type="inferred from homology"/>
<gene>
    <name evidence="8" type="ORF">WJU16_20745</name>
</gene>
<dbReference type="InterPro" id="IPR012944">
    <property type="entry name" value="SusD_RagB_dom"/>
</dbReference>
<accession>A0ABZ2YNB0</accession>
<dbReference type="Proteomes" id="UP001485459">
    <property type="component" value="Chromosome"/>
</dbReference>
<comment type="similarity">
    <text evidence="2">Belongs to the SusD family.</text>
</comment>
<dbReference type="PROSITE" id="PS51257">
    <property type="entry name" value="PROKAR_LIPOPROTEIN"/>
    <property type="match status" value="1"/>
</dbReference>
<comment type="subcellular location">
    <subcellularLocation>
        <location evidence="1">Cell outer membrane</location>
    </subcellularLocation>
</comment>
<protein>
    <submittedName>
        <fullName evidence="8">RagB/SusD family nutrient uptake outer membrane protein</fullName>
    </submittedName>
</protein>
<evidence type="ECO:0000256" key="5">
    <source>
        <dbReference type="ARBA" id="ARBA00023237"/>
    </source>
</evidence>
<evidence type="ECO:0000256" key="3">
    <source>
        <dbReference type="ARBA" id="ARBA00022729"/>
    </source>
</evidence>
<keyword evidence="5" id="KW-0998">Cell outer membrane</keyword>
<dbReference type="InterPro" id="IPR033985">
    <property type="entry name" value="SusD-like_N"/>
</dbReference>
<dbReference type="RefSeq" id="WP_341835322.1">
    <property type="nucleotide sequence ID" value="NZ_CP149822.1"/>
</dbReference>
<keyword evidence="4" id="KW-0472">Membrane</keyword>
<evidence type="ECO:0000313" key="9">
    <source>
        <dbReference type="Proteomes" id="UP001485459"/>
    </source>
</evidence>
<feature type="domain" description="SusD-like N-terminal" evidence="7">
    <location>
        <begin position="21"/>
        <end position="223"/>
    </location>
</feature>
<keyword evidence="3" id="KW-0732">Signal</keyword>
<name>A0ABZ2YNB0_9BACT</name>
<dbReference type="EMBL" id="CP149822">
    <property type="protein sequence ID" value="WZN40399.1"/>
    <property type="molecule type" value="Genomic_DNA"/>
</dbReference>
<evidence type="ECO:0000259" key="6">
    <source>
        <dbReference type="Pfam" id="PF07980"/>
    </source>
</evidence>
<evidence type="ECO:0000259" key="7">
    <source>
        <dbReference type="Pfam" id="PF14322"/>
    </source>
</evidence>
<evidence type="ECO:0000256" key="2">
    <source>
        <dbReference type="ARBA" id="ARBA00006275"/>
    </source>
</evidence>
<dbReference type="SUPFAM" id="SSF48452">
    <property type="entry name" value="TPR-like"/>
    <property type="match status" value="1"/>
</dbReference>
<evidence type="ECO:0000256" key="4">
    <source>
        <dbReference type="ARBA" id="ARBA00023136"/>
    </source>
</evidence>
<reference evidence="9" key="1">
    <citation type="submission" date="2024-03" db="EMBL/GenBank/DDBJ databases">
        <title>Chitinophaga horti sp. nov., isolated from garden soil.</title>
        <authorList>
            <person name="Lee D.S."/>
            <person name="Han D.M."/>
            <person name="Baek J.H."/>
            <person name="Choi D.G."/>
            <person name="Jeon J.H."/>
            <person name="Jeon C.O."/>
        </authorList>
    </citation>
    <scope>NUCLEOTIDE SEQUENCE [LARGE SCALE GENOMIC DNA]</scope>
    <source>
        <strain evidence="9">GPA1</strain>
    </source>
</reference>
<dbReference type="Gene3D" id="1.25.40.390">
    <property type="match status" value="1"/>
</dbReference>
<sequence>MKKITLYSVLLLGLAAGSCKKFLDVTPKKKVLPTTVADYEMFMNDILQADAGYMQAEFMTDDIHYTDEQIRSTANSRSTKNYLWQKETMLQTEEDNEYVRIYSNIYYCNLVLDKIVSAPGDAEARERNIAEAKIQRAYNYFHLANIFGKEYTPATAASDLAVPLLLVPDLEAKLKRATVKEVYDQVIKDLSDAIAITALPDTGRNYVHPGKAAAHALLARVRLYMGDYAGAKAAAEKALAIRSTLLDHNTFSFVNPARPTSGVTNKPIPENNPENLYTKTNSNNGVFTRFMINPELLGIIGEKDLRYVYTFTRIPRSALTPPSPYPDYFPGATNFSIGVPEMMLIRAEALARDNKKDEAAAILNTLRQKRFKPEDYTALTAATADEALALVLRERRLELMYRGVRLFDLKRLNNDPRFKKDLQRDHLGQVYTLPAGSPNYLLEIAPKIMMINPDILPNPRN</sequence>
<feature type="domain" description="RagB/SusD" evidence="6">
    <location>
        <begin position="341"/>
        <end position="412"/>
    </location>
</feature>
<dbReference type="Pfam" id="PF14322">
    <property type="entry name" value="SusD-like_3"/>
    <property type="match status" value="1"/>
</dbReference>